<dbReference type="InterPro" id="IPR036389">
    <property type="entry name" value="RNase_III_sf"/>
</dbReference>
<dbReference type="SUPFAM" id="SSF69065">
    <property type="entry name" value="RNase III domain-like"/>
    <property type="match status" value="1"/>
</dbReference>
<feature type="active site" evidence="5">
    <location>
        <position position="24"/>
    </location>
</feature>
<comment type="cofactor">
    <cofactor evidence="5">
        <name>Mg(2+)</name>
        <dbReference type="ChEBI" id="CHEBI:18420"/>
    </cofactor>
</comment>
<evidence type="ECO:0000313" key="8">
    <source>
        <dbReference type="Proteomes" id="UP000313395"/>
    </source>
</evidence>
<evidence type="ECO:0000313" key="7">
    <source>
        <dbReference type="EMBL" id="TNV68300.1"/>
    </source>
</evidence>
<comment type="caution">
    <text evidence="7">The sequence shown here is derived from an EMBL/GenBank/DDBJ whole genome shotgun (WGS) entry which is preliminary data.</text>
</comment>
<dbReference type="PIRSF" id="PIRSF005520">
    <property type="entry name" value="UCP005520"/>
    <property type="match status" value="1"/>
</dbReference>
<evidence type="ECO:0000256" key="3">
    <source>
        <dbReference type="ARBA" id="ARBA00022759"/>
    </source>
</evidence>
<dbReference type="GO" id="GO:0019843">
    <property type="term" value="F:rRNA binding"/>
    <property type="evidence" value="ECO:0007669"/>
    <property type="project" value="UniProtKB-UniRule"/>
</dbReference>
<comment type="function">
    <text evidence="5">Involved in correct processing of both the 5' and 3' ends of 23S rRNA precursor. Processes 30S rRNA precursor transcript even in absence of ribonuclease 3 (Rnc); Rnc processes 30S rRNA into smaller rRNA precursors.</text>
</comment>
<keyword evidence="5" id="KW-0699">rRNA-binding</keyword>
<dbReference type="InterPro" id="IPR008226">
    <property type="entry name" value="Mini3_fam"/>
</dbReference>
<evidence type="ECO:0000256" key="2">
    <source>
        <dbReference type="ARBA" id="ARBA00022722"/>
    </source>
</evidence>
<dbReference type="HAMAP" id="MF_01468">
    <property type="entry name" value="RNase_Mini_III"/>
    <property type="match status" value="1"/>
</dbReference>
<sequence>MEKSIVTEQNWSLLNGLALAYVGDAAYETYIRTHLLEKGHTKPNQLHRRATFFVSAKAQAKLMHALLAKEGFLSEEEVDMYRRGRNSKSHTIAKNADVTTYRIATGFESLMGYLHLSGQEARLEELIRWCIQEVEENNYEK</sequence>
<keyword evidence="8" id="KW-1185">Reference proteome</keyword>
<dbReference type="GO" id="GO:0005737">
    <property type="term" value="C:cytoplasm"/>
    <property type="evidence" value="ECO:0007669"/>
    <property type="project" value="UniProtKB-SubCell"/>
</dbReference>
<dbReference type="PANTHER" id="PTHR34276:SF1">
    <property type="entry name" value="MINI-RIBONUCLEASE 3"/>
    <property type="match status" value="1"/>
</dbReference>
<keyword evidence="4 5" id="KW-0378">Hydrolase</keyword>
<keyword evidence="2 5" id="KW-0540">Nuclease</keyword>
<dbReference type="Pfam" id="PF00636">
    <property type="entry name" value="Ribonuclease_3"/>
    <property type="match status" value="1"/>
</dbReference>
<evidence type="ECO:0000256" key="5">
    <source>
        <dbReference type="HAMAP-Rule" id="MF_01468"/>
    </source>
</evidence>
<dbReference type="AlphaFoldDB" id="A0A5C5E6P3"/>
<keyword evidence="5" id="KW-0694">RNA-binding</keyword>
<dbReference type="GO" id="GO:0006364">
    <property type="term" value="P:rRNA processing"/>
    <property type="evidence" value="ECO:0007669"/>
    <property type="project" value="UniProtKB-UniRule"/>
</dbReference>
<dbReference type="RefSeq" id="WP_086628784.1">
    <property type="nucleotide sequence ID" value="NZ_VENO01000004.1"/>
</dbReference>
<name>A0A5C5E6P3_9LACT</name>
<dbReference type="PANTHER" id="PTHR34276">
    <property type="entry name" value="MINI-RIBONUCLEASE 3"/>
    <property type="match status" value="1"/>
</dbReference>
<reference evidence="7 8" key="1">
    <citation type="submission" date="2019-06" db="EMBL/GenBank/DDBJ databases">
        <title>Description Trichococcus psychrophilus sp. nov., isolated from a cold spring, by genomic and phenotypic analyses.</title>
        <authorList>
            <person name="Zakharyuk A."/>
        </authorList>
    </citation>
    <scope>NUCLEOTIDE SEQUENCE [LARGE SCALE GENOMIC DNA]</scope>
    <source>
        <strain evidence="7 8">SKBG</strain>
    </source>
</reference>
<evidence type="ECO:0000259" key="6">
    <source>
        <dbReference type="SMART" id="SM00535"/>
    </source>
</evidence>
<keyword evidence="5" id="KW-0460">Magnesium</keyword>
<dbReference type="InterPro" id="IPR000999">
    <property type="entry name" value="RNase_III_dom"/>
</dbReference>
<keyword evidence="5" id="KW-0690">Ribosome biogenesis</keyword>
<gene>
    <name evidence="5" type="primary">mrnC</name>
    <name evidence="7" type="ORF">FHK04_12400</name>
</gene>
<organism evidence="7 8">
    <name type="scientific">Trichococcus shcherbakoviae subsp. psychrophilus</name>
    <dbReference type="NCBI Taxonomy" id="2585775"/>
    <lineage>
        <taxon>Bacteria</taxon>
        <taxon>Bacillati</taxon>
        <taxon>Bacillota</taxon>
        <taxon>Bacilli</taxon>
        <taxon>Lactobacillales</taxon>
        <taxon>Carnobacteriaceae</taxon>
        <taxon>Trichococcus</taxon>
    </lineage>
</organism>
<comment type="subunit">
    <text evidence="5">Homodimer.</text>
</comment>
<accession>A0A5C5E6P3</accession>
<keyword evidence="1 5" id="KW-0698">rRNA processing</keyword>
<comment type="subcellular location">
    <subcellularLocation>
        <location evidence="5">Cytoplasm</location>
    </subcellularLocation>
</comment>
<evidence type="ECO:0000256" key="1">
    <source>
        <dbReference type="ARBA" id="ARBA00022552"/>
    </source>
</evidence>
<evidence type="ECO:0000256" key="4">
    <source>
        <dbReference type="ARBA" id="ARBA00022801"/>
    </source>
</evidence>
<dbReference type="Proteomes" id="UP000313395">
    <property type="component" value="Unassembled WGS sequence"/>
</dbReference>
<dbReference type="EC" id="3.1.26.-" evidence="5"/>
<protein>
    <recommendedName>
        <fullName evidence="5">Mini-ribonuclease 3</fullName>
        <shortName evidence="5">Mini-3</shortName>
        <shortName evidence="5">Mini-RNase 3</shortName>
        <ecNumber evidence="5">3.1.26.-</ecNumber>
    </recommendedName>
    <alternativeName>
        <fullName evidence="5">Mini-RNase III</fullName>
        <shortName evidence="5">Mini-III</shortName>
    </alternativeName>
</protein>
<dbReference type="Gene3D" id="1.10.1520.10">
    <property type="entry name" value="Ribonuclease III domain"/>
    <property type="match status" value="1"/>
</dbReference>
<dbReference type="SMART" id="SM00535">
    <property type="entry name" value="RIBOc"/>
    <property type="match status" value="1"/>
</dbReference>
<dbReference type="EMBL" id="VENO01000004">
    <property type="protein sequence ID" value="TNV68300.1"/>
    <property type="molecule type" value="Genomic_DNA"/>
</dbReference>
<proteinExistence type="inferred from homology"/>
<comment type="similarity">
    <text evidence="5">Belongs to the MrnC RNase family.</text>
</comment>
<dbReference type="GO" id="GO:0004525">
    <property type="term" value="F:ribonuclease III activity"/>
    <property type="evidence" value="ECO:0007669"/>
    <property type="project" value="InterPro"/>
</dbReference>
<keyword evidence="5" id="KW-0963">Cytoplasm</keyword>
<keyword evidence="3 5" id="KW-0255">Endonuclease</keyword>
<feature type="domain" description="RNase III" evidence="6">
    <location>
        <begin position="2"/>
        <end position="137"/>
    </location>
</feature>